<feature type="region of interest" description="Disordered" evidence="9">
    <location>
        <begin position="388"/>
        <end position="407"/>
    </location>
</feature>
<feature type="transmembrane region" description="Helical" evidence="10">
    <location>
        <begin position="35"/>
        <end position="55"/>
    </location>
</feature>
<dbReference type="AlphaFoldDB" id="A0AAE3GBZ2"/>
<keyword evidence="10" id="KW-1133">Transmembrane helix</keyword>
<evidence type="ECO:0000256" key="5">
    <source>
        <dbReference type="ARBA" id="ARBA00022741"/>
    </source>
</evidence>
<dbReference type="Pfam" id="PF07730">
    <property type="entry name" value="HisKA_3"/>
    <property type="match status" value="1"/>
</dbReference>
<proteinExistence type="predicted"/>
<protein>
    <recommendedName>
        <fullName evidence="2">histidine kinase</fullName>
        <ecNumber evidence="2">2.7.13.3</ecNumber>
    </recommendedName>
</protein>
<keyword evidence="13" id="KW-1185">Reference proteome</keyword>
<keyword evidence="4" id="KW-0808">Transferase</keyword>
<comment type="caution">
    <text evidence="12">The sequence shown here is derived from an EMBL/GenBank/DDBJ whole genome shotgun (WGS) entry which is preliminary data.</text>
</comment>
<keyword evidence="7" id="KW-0067">ATP-binding</keyword>
<dbReference type="GO" id="GO:0000155">
    <property type="term" value="F:phosphorelay sensor kinase activity"/>
    <property type="evidence" value="ECO:0007669"/>
    <property type="project" value="InterPro"/>
</dbReference>
<dbReference type="Pfam" id="PF02518">
    <property type="entry name" value="HATPase_c"/>
    <property type="match status" value="1"/>
</dbReference>
<keyword evidence="10" id="KW-0812">Transmembrane</keyword>
<evidence type="ECO:0000256" key="10">
    <source>
        <dbReference type="SAM" id="Phobius"/>
    </source>
</evidence>
<dbReference type="GO" id="GO:0005524">
    <property type="term" value="F:ATP binding"/>
    <property type="evidence" value="ECO:0007669"/>
    <property type="project" value="UniProtKB-KW"/>
</dbReference>
<feature type="transmembrane region" description="Helical" evidence="10">
    <location>
        <begin position="12"/>
        <end position="29"/>
    </location>
</feature>
<evidence type="ECO:0000256" key="1">
    <source>
        <dbReference type="ARBA" id="ARBA00000085"/>
    </source>
</evidence>
<gene>
    <name evidence="12" type="ORF">LX83_001297</name>
</gene>
<feature type="transmembrane region" description="Helical" evidence="10">
    <location>
        <begin position="101"/>
        <end position="134"/>
    </location>
</feature>
<evidence type="ECO:0000256" key="8">
    <source>
        <dbReference type="ARBA" id="ARBA00023012"/>
    </source>
</evidence>
<comment type="catalytic activity">
    <reaction evidence="1">
        <text>ATP + protein L-histidine = ADP + protein N-phospho-L-histidine.</text>
        <dbReference type="EC" id="2.7.13.3"/>
    </reaction>
</comment>
<evidence type="ECO:0000256" key="7">
    <source>
        <dbReference type="ARBA" id="ARBA00022840"/>
    </source>
</evidence>
<dbReference type="CDD" id="cd16917">
    <property type="entry name" value="HATPase_UhpB-NarQ-NarX-like"/>
    <property type="match status" value="1"/>
</dbReference>
<dbReference type="SUPFAM" id="SSF55874">
    <property type="entry name" value="ATPase domain of HSP90 chaperone/DNA topoisomerase II/histidine kinase"/>
    <property type="match status" value="1"/>
</dbReference>
<dbReference type="InterPro" id="IPR050482">
    <property type="entry name" value="Sensor_HK_TwoCompSys"/>
</dbReference>
<evidence type="ECO:0000256" key="6">
    <source>
        <dbReference type="ARBA" id="ARBA00022777"/>
    </source>
</evidence>
<dbReference type="Proteomes" id="UP001206128">
    <property type="component" value="Unassembled WGS sequence"/>
</dbReference>
<keyword evidence="6 12" id="KW-0418">Kinase</keyword>
<dbReference type="EC" id="2.7.13.3" evidence="2"/>
<dbReference type="GO" id="GO:0046983">
    <property type="term" value="F:protein dimerization activity"/>
    <property type="evidence" value="ECO:0007669"/>
    <property type="project" value="InterPro"/>
</dbReference>
<evidence type="ECO:0000256" key="9">
    <source>
        <dbReference type="SAM" id="MobiDB-lite"/>
    </source>
</evidence>
<feature type="transmembrane region" description="Helical" evidence="10">
    <location>
        <begin position="154"/>
        <end position="173"/>
    </location>
</feature>
<dbReference type="RefSeq" id="WP_253768143.1">
    <property type="nucleotide sequence ID" value="NZ_JAMTCK010000003.1"/>
</dbReference>
<dbReference type="Gene3D" id="1.20.5.1930">
    <property type="match status" value="1"/>
</dbReference>
<keyword evidence="8" id="KW-0902">Two-component regulatory system</keyword>
<feature type="domain" description="Histidine kinase/HSP90-like ATPase" evidence="11">
    <location>
        <begin position="317"/>
        <end position="407"/>
    </location>
</feature>
<dbReference type="GO" id="GO:0016020">
    <property type="term" value="C:membrane"/>
    <property type="evidence" value="ECO:0007669"/>
    <property type="project" value="InterPro"/>
</dbReference>
<dbReference type="InterPro" id="IPR003594">
    <property type="entry name" value="HATPase_dom"/>
</dbReference>
<evidence type="ECO:0000256" key="3">
    <source>
        <dbReference type="ARBA" id="ARBA00022553"/>
    </source>
</evidence>
<reference evidence="12" key="1">
    <citation type="submission" date="2022-06" db="EMBL/GenBank/DDBJ databases">
        <title>Genomic Encyclopedia of Archaeal and Bacterial Type Strains, Phase II (KMG-II): from individual species to whole genera.</title>
        <authorList>
            <person name="Goeker M."/>
        </authorList>
    </citation>
    <scope>NUCLEOTIDE SEQUENCE</scope>
    <source>
        <strain evidence="12">DSM 43935</strain>
    </source>
</reference>
<evidence type="ECO:0000256" key="2">
    <source>
        <dbReference type="ARBA" id="ARBA00012438"/>
    </source>
</evidence>
<dbReference type="PANTHER" id="PTHR24421">
    <property type="entry name" value="NITRATE/NITRITE SENSOR PROTEIN NARX-RELATED"/>
    <property type="match status" value="1"/>
</dbReference>
<dbReference type="InterPro" id="IPR036890">
    <property type="entry name" value="HATPase_C_sf"/>
</dbReference>
<sequence length="407" mass="42069">MRKRWTELSGGATYLLVGLLTALASLVMLPLLVVLALLCVLGVGVFLLPTALAWLRRWVAWHHRRAGRLVGAPVVAAAPLPGTGPRQLVTAPATWRDIRWLAVHVAVGVPVGLLALFACGAAVGSVVAAPLWWLLPADAPLRLLGIAVTDWPSAVGLGLGQALAGLLVALLVVPGLARAHARSCLAVLTPSAAEQLARRVDTLTETRAKVMDAHGAELRRIERDLHDGTQARLVALSMRLGMAREALHEDPETMAVLLAEAHQSAEEAMVELRDVIRTMYPPILADRGLAGALWAMAARAAVPTQVDVGPLGTVPAAVEAAAYFAVAEGLTNVAKHSRATAASVRVSRAGAVLSVVVTDNGVGGADAARGTGLSGIARRAAALDGSLQVSSPAGGPTSVRVELPCGS</sequence>
<keyword evidence="3" id="KW-0597">Phosphoprotein</keyword>
<dbReference type="SMART" id="SM00387">
    <property type="entry name" value="HATPase_c"/>
    <property type="match status" value="1"/>
</dbReference>
<dbReference type="Gene3D" id="3.30.565.10">
    <property type="entry name" value="Histidine kinase-like ATPase, C-terminal domain"/>
    <property type="match status" value="1"/>
</dbReference>
<dbReference type="InterPro" id="IPR025828">
    <property type="entry name" value="Put_sensor_dom"/>
</dbReference>
<dbReference type="EMBL" id="JAMTCK010000003">
    <property type="protein sequence ID" value="MCP2164457.1"/>
    <property type="molecule type" value="Genomic_DNA"/>
</dbReference>
<evidence type="ECO:0000256" key="4">
    <source>
        <dbReference type="ARBA" id="ARBA00022679"/>
    </source>
</evidence>
<keyword evidence="5" id="KW-0547">Nucleotide-binding</keyword>
<organism evidence="12 13">
    <name type="scientific">Goodfellowiella coeruleoviolacea</name>
    <dbReference type="NCBI Taxonomy" id="334858"/>
    <lineage>
        <taxon>Bacteria</taxon>
        <taxon>Bacillati</taxon>
        <taxon>Actinomycetota</taxon>
        <taxon>Actinomycetes</taxon>
        <taxon>Pseudonocardiales</taxon>
        <taxon>Pseudonocardiaceae</taxon>
        <taxon>Goodfellowiella</taxon>
    </lineage>
</organism>
<evidence type="ECO:0000313" key="13">
    <source>
        <dbReference type="Proteomes" id="UP001206128"/>
    </source>
</evidence>
<dbReference type="PANTHER" id="PTHR24421:SF10">
    <property type="entry name" value="NITRATE_NITRITE SENSOR PROTEIN NARQ"/>
    <property type="match status" value="1"/>
</dbReference>
<keyword evidence="10" id="KW-0472">Membrane</keyword>
<evidence type="ECO:0000313" key="12">
    <source>
        <dbReference type="EMBL" id="MCP2164457.1"/>
    </source>
</evidence>
<name>A0AAE3GBZ2_9PSEU</name>
<dbReference type="Pfam" id="PF13796">
    <property type="entry name" value="Sensor"/>
    <property type="match status" value="1"/>
</dbReference>
<dbReference type="InterPro" id="IPR011712">
    <property type="entry name" value="Sig_transdc_His_kin_sub3_dim/P"/>
</dbReference>
<evidence type="ECO:0000259" key="11">
    <source>
        <dbReference type="SMART" id="SM00387"/>
    </source>
</evidence>
<accession>A0AAE3GBZ2</accession>